<dbReference type="GO" id="GO:0008417">
    <property type="term" value="F:fucosyltransferase activity"/>
    <property type="evidence" value="ECO:0007669"/>
    <property type="project" value="InterPro"/>
</dbReference>
<sequence length="465" mass="52599">MFGATFVLPGGIQAAPPPQILRNAYKMRRRWWRLLLKLFMYSTAIVCALALLMISITGDYWKPSSVSAPSFSLSLQYSLRPHNATFKHRIKDTFKHRIKDTFKHRIKDASGATITITELLLPEGSASLEERAQLLPEQISNATVSPLLLMWDVDFGNNLRGCADWNCRVTRDRKRLRDADAVFFTAVPEDVQPLGHQYFVHYSQESPVHSLYGSADQPFNMSFGFRMDTPAASPYGFAARLAFESEPKIEFWHKTVNESISGKRKAMAWFVSNCGAPSGRNWVADELQRHGVQVDVFGTCGTLSCPKGPSCHRMLDRDYFFYFAAENSICKDYLTEKIWDQGLGSLTVPVILRRSVGQHLLPPNSFIAVDDFASVAKLADYLTALVDNTDQYLYEYFRWRANFAAVPLNSLTDPMAERLFGVCQVCRLTRLKRRPTARLSAPWHLCCEQSGQLINELKGRPAATD</sequence>
<keyword evidence="10 12" id="KW-0472">Membrane</keyword>
<evidence type="ECO:0000256" key="2">
    <source>
        <dbReference type="ARBA" id="ARBA00004922"/>
    </source>
</evidence>
<dbReference type="WBParaSite" id="Gr19_v10_g7540.t2">
    <property type="protein sequence ID" value="Gr19_v10_g7540.t2"/>
    <property type="gene ID" value="Gr19_v10_g7540"/>
</dbReference>
<keyword evidence="8 12" id="KW-1133">Transmembrane helix</keyword>
<dbReference type="InterPro" id="IPR038577">
    <property type="entry name" value="GT10-like_C_sf"/>
</dbReference>
<dbReference type="GO" id="GO:0032580">
    <property type="term" value="C:Golgi cisterna membrane"/>
    <property type="evidence" value="ECO:0007669"/>
    <property type="project" value="UniProtKB-SubCell"/>
</dbReference>
<keyword evidence="6 12" id="KW-0812">Transmembrane</keyword>
<organism evidence="15 16">
    <name type="scientific">Globodera rostochiensis</name>
    <name type="common">Golden nematode worm</name>
    <name type="synonym">Heterodera rostochiensis</name>
    <dbReference type="NCBI Taxonomy" id="31243"/>
    <lineage>
        <taxon>Eukaryota</taxon>
        <taxon>Metazoa</taxon>
        <taxon>Ecdysozoa</taxon>
        <taxon>Nematoda</taxon>
        <taxon>Chromadorea</taxon>
        <taxon>Rhabditida</taxon>
        <taxon>Tylenchina</taxon>
        <taxon>Tylenchomorpha</taxon>
        <taxon>Tylenchoidea</taxon>
        <taxon>Heteroderidae</taxon>
        <taxon>Heteroderinae</taxon>
        <taxon>Globodera</taxon>
    </lineage>
</organism>
<dbReference type="Proteomes" id="UP000887572">
    <property type="component" value="Unplaced"/>
</dbReference>
<keyword evidence="11" id="KW-0325">Glycoprotein</keyword>
<evidence type="ECO:0000256" key="12">
    <source>
        <dbReference type="RuleBase" id="RU003832"/>
    </source>
</evidence>
<dbReference type="PANTHER" id="PTHR48438">
    <property type="entry name" value="ALPHA-(1,3)-FUCOSYLTRANSFERASE C-RELATED"/>
    <property type="match status" value="1"/>
</dbReference>
<dbReference type="Pfam" id="PF00852">
    <property type="entry name" value="Glyco_transf_10"/>
    <property type="match status" value="1"/>
</dbReference>
<dbReference type="InterPro" id="IPR031481">
    <property type="entry name" value="Glyco_tran_10_N"/>
</dbReference>
<keyword evidence="4 12" id="KW-0328">Glycosyltransferase</keyword>
<dbReference type="AlphaFoldDB" id="A0A914I766"/>
<proteinExistence type="inferred from homology"/>
<accession>A0A914I766</accession>
<dbReference type="EC" id="2.4.1.-" evidence="12"/>
<feature type="domain" description="Fucosyltransferase C-terminal" evidence="13">
    <location>
        <begin position="261"/>
        <end position="433"/>
    </location>
</feature>
<evidence type="ECO:0000256" key="11">
    <source>
        <dbReference type="ARBA" id="ARBA00023180"/>
    </source>
</evidence>
<evidence type="ECO:0000256" key="4">
    <source>
        <dbReference type="ARBA" id="ARBA00022676"/>
    </source>
</evidence>
<feature type="domain" description="Fucosyltransferase N-terminal" evidence="14">
    <location>
        <begin position="146"/>
        <end position="236"/>
    </location>
</feature>
<dbReference type="SUPFAM" id="SSF53756">
    <property type="entry name" value="UDP-Glycosyltransferase/glycogen phosphorylase"/>
    <property type="match status" value="1"/>
</dbReference>
<keyword evidence="9 12" id="KW-0333">Golgi apparatus</keyword>
<dbReference type="InterPro" id="IPR055270">
    <property type="entry name" value="Glyco_tran_10_C"/>
</dbReference>
<evidence type="ECO:0000256" key="7">
    <source>
        <dbReference type="ARBA" id="ARBA00022968"/>
    </source>
</evidence>
<evidence type="ECO:0000259" key="14">
    <source>
        <dbReference type="Pfam" id="PF17039"/>
    </source>
</evidence>
<evidence type="ECO:0000256" key="1">
    <source>
        <dbReference type="ARBA" id="ARBA00004447"/>
    </source>
</evidence>
<name>A0A914I766_GLORO</name>
<evidence type="ECO:0000259" key="13">
    <source>
        <dbReference type="Pfam" id="PF00852"/>
    </source>
</evidence>
<evidence type="ECO:0000256" key="3">
    <source>
        <dbReference type="ARBA" id="ARBA00008919"/>
    </source>
</evidence>
<comment type="subcellular location">
    <subcellularLocation>
        <location evidence="1 12">Golgi apparatus</location>
        <location evidence="1 12">Golgi stack membrane</location>
        <topology evidence="1 12">Single-pass type II membrane protein</topology>
    </subcellularLocation>
</comment>
<dbReference type="InterPro" id="IPR001503">
    <property type="entry name" value="Glyco_trans_10"/>
</dbReference>
<dbReference type="Pfam" id="PF17039">
    <property type="entry name" value="Glyco_tran_10_N"/>
    <property type="match status" value="1"/>
</dbReference>
<keyword evidence="15" id="KW-1185">Reference proteome</keyword>
<evidence type="ECO:0000256" key="6">
    <source>
        <dbReference type="ARBA" id="ARBA00022692"/>
    </source>
</evidence>
<keyword evidence="7" id="KW-0735">Signal-anchor</keyword>
<reference evidence="16" key="1">
    <citation type="submission" date="2022-11" db="UniProtKB">
        <authorList>
            <consortium name="WormBaseParasite"/>
        </authorList>
    </citation>
    <scope>IDENTIFICATION</scope>
</reference>
<dbReference type="Gene3D" id="3.40.50.11660">
    <property type="entry name" value="Glycosyl transferase family 10, C-terminal domain"/>
    <property type="match status" value="1"/>
</dbReference>
<comment type="similarity">
    <text evidence="3 12">Belongs to the glycosyltransferase 10 family.</text>
</comment>
<evidence type="ECO:0000256" key="9">
    <source>
        <dbReference type="ARBA" id="ARBA00023034"/>
    </source>
</evidence>
<evidence type="ECO:0000256" key="8">
    <source>
        <dbReference type="ARBA" id="ARBA00022989"/>
    </source>
</evidence>
<keyword evidence="5 12" id="KW-0808">Transferase</keyword>
<feature type="transmembrane region" description="Helical" evidence="12">
    <location>
        <begin position="38"/>
        <end position="61"/>
    </location>
</feature>
<evidence type="ECO:0000313" key="16">
    <source>
        <dbReference type="WBParaSite" id="Gr19_v10_g7540.t2"/>
    </source>
</evidence>
<dbReference type="PANTHER" id="PTHR48438:SF1">
    <property type="entry name" value="ALPHA-(1,3)-FUCOSYLTRANSFERASE C-RELATED"/>
    <property type="match status" value="1"/>
</dbReference>
<evidence type="ECO:0000256" key="5">
    <source>
        <dbReference type="ARBA" id="ARBA00022679"/>
    </source>
</evidence>
<evidence type="ECO:0000313" key="15">
    <source>
        <dbReference type="Proteomes" id="UP000887572"/>
    </source>
</evidence>
<comment type="pathway">
    <text evidence="2">Protein modification; protein glycosylation.</text>
</comment>
<protein>
    <recommendedName>
        <fullName evidence="12">Fucosyltransferase</fullName>
        <ecNumber evidence="12">2.4.1.-</ecNumber>
    </recommendedName>
</protein>
<evidence type="ECO:0000256" key="10">
    <source>
        <dbReference type="ARBA" id="ARBA00023136"/>
    </source>
</evidence>